<comment type="similarity">
    <text evidence="2 8">Belongs to the diaminopimelate epimerase family.</text>
</comment>
<comment type="pathway">
    <text evidence="1 8">Amino-acid biosynthesis; L-lysine biosynthesis via DAP pathway; DL-2,6-diaminopimelate from LL-2,6-diaminopimelate: step 1/1.</text>
</comment>
<dbReference type="GO" id="GO:0005829">
    <property type="term" value="C:cytosol"/>
    <property type="evidence" value="ECO:0007669"/>
    <property type="project" value="TreeGrafter"/>
</dbReference>
<evidence type="ECO:0000256" key="4">
    <source>
        <dbReference type="ARBA" id="ARBA00022605"/>
    </source>
</evidence>
<feature type="binding site" evidence="8">
    <location>
        <begin position="217"/>
        <end position="218"/>
    </location>
    <ligand>
        <name>substrate</name>
    </ligand>
</feature>
<name>A0A7W9ZGH2_NOVIT</name>
<feature type="binding site" evidence="8">
    <location>
        <position position="13"/>
    </location>
    <ligand>
        <name>substrate</name>
    </ligand>
</feature>
<evidence type="ECO:0000256" key="8">
    <source>
        <dbReference type="HAMAP-Rule" id="MF_00197"/>
    </source>
</evidence>
<dbReference type="EMBL" id="JACIIX010000003">
    <property type="protein sequence ID" value="MBB6209849.1"/>
    <property type="molecule type" value="Genomic_DNA"/>
</dbReference>
<feature type="binding site" evidence="8">
    <location>
        <position position="46"/>
    </location>
    <ligand>
        <name>substrate</name>
    </ligand>
</feature>
<comment type="subcellular location">
    <subcellularLocation>
        <location evidence="8">Cytoplasm</location>
    </subcellularLocation>
</comment>
<dbReference type="AlphaFoldDB" id="A0A7W9ZGH2"/>
<comment type="subunit">
    <text evidence="8">Homodimer.</text>
</comment>
<dbReference type="Gene3D" id="3.10.310.10">
    <property type="entry name" value="Diaminopimelate Epimerase, Chain A, domain 1"/>
    <property type="match status" value="2"/>
</dbReference>
<feature type="binding site" evidence="8">
    <location>
        <position position="66"/>
    </location>
    <ligand>
        <name>substrate</name>
    </ligand>
</feature>
<dbReference type="UniPathway" id="UPA00034">
    <property type="reaction ID" value="UER00025"/>
</dbReference>
<feature type="active site" description="Proton acceptor" evidence="8">
    <location>
        <position position="216"/>
    </location>
</feature>
<dbReference type="HAMAP" id="MF_00197">
    <property type="entry name" value="DAP_epimerase"/>
    <property type="match status" value="1"/>
</dbReference>
<keyword evidence="4 8" id="KW-0028">Amino-acid biosynthesis</keyword>
<feature type="binding site" evidence="8">
    <location>
        <position position="156"/>
    </location>
    <ligand>
        <name>substrate</name>
    </ligand>
</feature>
<dbReference type="PROSITE" id="PS01326">
    <property type="entry name" value="DAP_EPIMERASE"/>
    <property type="match status" value="1"/>
</dbReference>
<protein>
    <recommendedName>
        <fullName evidence="3 8">Diaminopimelate epimerase</fullName>
        <shortName evidence="8">DAP epimerase</shortName>
        <ecNumber evidence="3 8">5.1.1.7</ecNumber>
    </recommendedName>
    <alternativeName>
        <fullName evidence="8">PLP-independent amino acid racemase</fullName>
    </alternativeName>
</protein>
<feature type="binding site" evidence="8">
    <location>
        <begin position="76"/>
        <end position="77"/>
    </location>
    <ligand>
        <name>substrate</name>
    </ligand>
</feature>
<feature type="active site" description="Proton donor" evidence="8">
    <location>
        <position position="75"/>
    </location>
</feature>
<feature type="binding site" evidence="8">
    <location>
        <begin position="207"/>
        <end position="208"/>
    </location>
    <ligand>
        <name>substrate</name>
    </ligand>
</feature>
<evidence type="ECO:0000313" key="11">
    <source>
        <dbReference type="Proteomes" id="UP000544872"/>
    </source>
</evidence>
<keyword evidence="11" id="KW-1185">Reference proteome</keyword>
<dbReference type="RefSeq" id="WP_184262442.1">
    <property type="nucleotide sequence ID" value="NZ_JACIIX010000003.1"/>
</dbReference>
<dbReference type="PANTHER" id="PTHR31689:SF0">
    <property type="entry name" value="DIAMINOPIMELATE EPIMERASE"/>
    <property type="match status" value="1"/>
</dbReference>
<dbReference type="PANTHER" id="PTHR31689">
    <property type="entry name" value="DIAMINOPIMELATE EPIMERASE, CHLOROPLASTIC"/>
    <property type="match status" value="1"/>
</dbReference>
<evidence type="ECO:0000256" key="7">
    <source>
        <dbReference type="ARBA" id="ARBA00051712"/>
    </source>
</evidence>
<keyword evidence="6 8" id="KW-0413">Isomerase</keyword>
<keyword evidence="5 8" id="KW-0457">Lysine biosynthesis</keyword>
<proteinExistence type="inferred from homology"/>
<evidence type="ECO:0000256" key="2">
    <source>
        <dbReference type="ARBA" id="ARBA00010219"/>
    </source>
</evidence>
<dbReference type="Proteomes" id="UP000544872">
    <property type="component" value="Unassembled WGS sequence"/>
</dbReference>
<dbReference type="Pfam" id="PF01678">
    <property type="entry name" value="DAP_epimerase"/>
    <property type="match status" value="2"/>
</dbReference>
<feature type="active site" evidence="9">
    <location>
        <position position="75"/>
    </location>
</feature>
<organism evidence="10 11">
    <name type="scientific">Novispirillum itersonii</name>
    <name type="common">Aquaspirillum itersonii</name>
    <dbReference type="NCBI Taxonomy" id="189"/>
    <lineage>
        <taxon>Bacteria</taxon>
        <taxon>Pseudomonadati</taxon>
        <taxon>Pseudomonadota</taxon>
        <taxon>Alphaproteobacteria</taxon>
        <taxon>Rhodospirillales</taxon>
        <taxon>Novispirillaceae</taxon>
        <taxon>Novispirillum</taxon>
    </lineage>
</organism>
<dbReference type="GO" id="GO:0008837">
    <property type="term" value="F:diaminopimelate epimerase activity"/>
    <property type="evidence" value="ECO:0007669"/>
    <property type="project" value="UniProtKB-UniRule"/>
</dbReference>
<dbReference type="GO" id="GO:0009089">
    <property type="term" value="P:lysine biosynthetic process via diaminopimelate"/>
    <property type="evidence" value="ECO:0007669"/>
    <property type="project" value="UniProtKB-UniRule"/>
</dbReference>
<evidence type="ECO:0000256" key="6">
    <source>
        <dbReference type="ARBA" id="ARBA00023235"/>
    </source>
</evidence>
<dbReference type="NCBIfam" id="TIGR00652">
    <property type="entry name" value="DapF"/>
    <property type="match status" value="1"/>
</dbReference>
<dbReference type="InterPro" id="IPR001653">
    <property type="entry name" value="DAP_epimerase_DapF"/>
</dbReference>
<accession>A0A7W9ZGH2</accession>
<feature type="site" description="Could be important to modulate the pK values of the two catalytic cysteine residues" evidence="8">
    <location>
        <position position="158"/>
    </location>
</feature>
<feature type="binding site" evidence="8">
    <location>
        <position position="189"/>
    </location>
    <ligand>
        <name>substrate</name>
    </ligand>
</feature>
<gene>
    <name evidence="8" type="primary">dapF</name>
    <name evidence="10" type="ORF">FHS48_001257</name>
</gene>
<feature type="site" description="Could be important to modulate the pK values of the two catalytic cysteine residues" evidence="8">
    <location>
        <position position="207"/>
    </location>
</feature>
<evidence type="ECO:0000313" key="10">
    <source>
        <dbReference type="EMBL" id="MBB6209849.1"/>
    </source>
</evidence>
<sequence length="277" mass="29423">MTVSFRKMHGLGNDFVVVDVRQSGVGFTEEQVRRIGDRRRGIGFDQFITIEPPRQAGATIFMGIRNPDGSVAGACGNATRCVSALLMAETGSDAVVIETVSGLLPATRTTDGTVTVDMGPARLDWQDLPLAEARDTLHLGIGAGDLHDPVGVSMGNPHAVFFVEDVAAVPLTEVGPVLENHALFPKRCNIEIVEVQARDRLRMRVWERGAGITQACGSGACATLVAAARRGLADRRAEVILDGGSLMIEWRDSDGHVLMSGPTATSFTGIFDGSLLA</sequence>
<reference evidence="10 11" key="1">
    <citation type="submission" date="2020-08" db="EMBL/GenBank/DDBJ databases">
        <title>Genomic Encyclopedia of Type Strains, Phase IV (KMG-IV): sequencing the most valuable type-strain genomes for metagenomic binning, comparative biology and taxonomic classification.</title>
        <authorList>
            <person name="Goeker M."/>
        </authorList>
    </citation>
    <scope>NUCLEOTIDE SEQUENCE [LARGE SCALE GENOMIC DNA]</scope>
    <source>
        <strain evidence="10 11">DSM 11590</strain>
    </source>
</reference>
<comment type="function">
    <text evidence="8">Catalyzes the stereoinversion of LL-2,6-diaminopimelate (L,L-DAP) to meso-diaminopimelate (meso-DAP), a precursor of L-lysine and an essential component of the bacterial peptidoglycan.</text>
</comment>
<comment type="catalytic activity">
    <reaction evidence="7 8">
        <text>(2S,6S)-2,6-diaminopimelate = meso-2,6-diaminopimelate</text>
        <dbReference type="Rhea" id="RHEA:15393"/>
        <dbReference type="ChEBI" id="CHEBI:57609"/>
        <dbReference type="ChEBI" id="CHEBI:57791"/>
        <dbReference type="EC" id="5.1.1.7"/>
    </reaction>
</comment>
<keyword evidence="8" id="KW-0963">Cytoplasm</keyword>
<dbReference type="InterPro" id="IPR018510">
    <property type="entry name" value="DAP_epimerase_AS"/>
</dbReference>
<evidence type="ECO:0000256" key="1">
    <source>
        <dbReference type="ARBA" id="ARBA00005196"/>
    </source>
</evidence>
<evidence type="ECO:0000256" key="9">
    <source>
        <dbReference type="PROSITE-ProRule" id="PRU10125"/>
    </source>
</evidence>
<dbReference type="EC" id="5.1.1.7" evidence="3 8"/>
<evidence type="ECO:0000256" key="5">
    <source>
        <dbReference type="ARBA" id="ARBA00023154"/>
    </source>
</evidence>
<comment type="caution">
    <text evidence="10">The sequence shown here is derived from an EMBL/GenBank/DDBJ whole genome shotgun (WGS) entry which is preliminary data.</text>
</comment>
<dbReference type="SUPFAM" id="SSF54506">
    <property type="entry name" value="Diaminopimelate epimerase-like"/>
    <property type="match status" value="2"/>
</dbReference>
<evidence type="ECO:0000256" key="3">
    <source>
        <dbReference type="ARBA" id="ARBA00013080"/>
    </source>
</evidence>